<evidence type="ECO:0000256" key="1">
    <source>
        <dbReference type="SAM" id="MobiDB-lite"/>
    </source>
</evidence>
<evidence type="ECO:0000313" key="2">
    <source>
        <dbReference type="EMBL" id="CAL4886845.1"/>
    </source>
</evidence>
<organism evidence="2 3">
    <name type="scientific">Urochloa decumbens</name>
    <dbReference type="NCBI Taxonomy" id="240449"/>
    <lineage>
        <taxon>Eukaryota</taxon>
        <taxon>Viridiplantae</taxon>
        <taxon>Streptophyta</taxon>
        <taxon>Embryophyta</taxon>
        <taxon>Tracheophyta</taxon>
        <taxon>Spermatophyta</taxon>
        <taxon>Magnoliopsida</taxon>
        <taxon>Liliopsida</taxon>
        <taxon>Poales</taxon>
        <taxon>Poaceae</taxon>
        <taxon>PACMAD clade</taxon>
        <taxon>Panicoideae</taxon>
        <taxon>Panicodae</taxon>
        <taxon>Paniceae</taxon>
        <taxon>Melinidinae</taxon>
        <taxon>Urochloa</taxon>
    </lineage>
</organism>
<protein>
    <submittedName>
        <fullName evidence="2">Uncharacterized protein</fullName>
    </submittedName>
</protein>
<reference evidence="2" key="1">
    <citation type="submission" date="2024-10" db="EMBL/GenBank/DDBJ databases">
        <authorList>
            <person name="Ryan C."/>
        </authorList>
    </citation>
    <scope>NUCLEOTIDE SEQUENCE [LARGE SCALE GENOMIC DNA]</scope>
</reference>
<name>A0ABC8VAB8_9POAL</name>
<proteinExistence type="predicted"/>
<dbReference type="Proteomes" id="UP001497457">
    <property type="component" value="Chromosome 1b"/>
</dbReference>
<keyword evidence="3" id="KW-1185">Reference proteome</keyword>
<feature type="compositionally biased region" description="Low complexity" evidence="1">
    <location>
        <begin position="261"/>
        <end position="286"/>
    </location>
</feature>
<feature type="region of interest" description="Disordered" evidence="1">
    <location>
        <begin position="153"/>
        <end position="182"/>
    </location>
</feature>
<feature type="compositionally biased region" description="Acidic residues" evidence="1">
    <location>
        <begin position="287"/>
        <end position="298"/>
    </location>
</feature>
<gene>
    <name evidence="2" type="ORF">URODEC1_LOCUS1393</name>
</gene>
<feature type="region of interest" description="Disordered" evidence="1">
    <location>
        <begin position="316"/>
        <end position="356"/>
    </location>
</feature>
<dbReference type="AlphaFoldDB" id="A0ABC8VAB8"/>
<feature type="region of interest" description="Disordered" evidence="1">
    <location>
        <begin position="233"/>
        <end position="300"/>
    </location>
</feature>
<sequence>MCAVARPSSGGVPRRAAPAGARALGVTMARHSSASRAGAGAFCATKKQIVSGVQVEVEVIVPAAREKRVDPAPGHHPGGALARDPSACLAAVEVVSSVVSTHKRTRSCADTGVEVLTAGGDPALDRVHKRMASELEALRELLKKAELICRGPARKPEPQMVSGGKAPPVKRRKVSPLPEQRMSLDERKQLAGRLASLETARLDELAAEERPGADAVVAMEVDLKAQTGSNLVADEVRSDAAPEEEDKGDVDICGVSDSDSDSSSSSSDSDGSSSSSDSSGSSSSSDSDSESDSDDEVDGPALPAVLFEENAKPEIVSGGGIGCTDPPALLSEAPQPPSRRATVVAQSDEPKKVQDAPLAAPKAVSITGVLYKAKTRRQLLEMEKAVVPDDLQRLCIAEYGHDGIMTQLGLFLKADA</sequence>
<dbReference type="EMBL" id="OZ075111">
    <property type="protein sequence ID" value="CAL4886845.1"/>
    <property type="molecule type" value="Genomic_DNA"/>
</dbReference>
<evidence type="ECO:0000313" key="3">
    <source>
        <dbReference type="Proteomes" id="UP001497457"/>
    </source>
</evidence>
<accession>A0ABC8VAB8</accession>